<dbReference type="GO" id="GO:0003677">
    <property type="term" value="F:DNA binding"/>
    <property type="evidence" value="ECO:0007669"/>
    <property type="project" value="InterPro"/>
</dbReference>
<sequence>MLTPVDGTRLPVSLTSFVGRTKELAALRRLVDEHRMVTLTGTGGVGKTRLAQQLAGETASRFDGGTWWVDLASTTDPHLVADRVAHALGLPDQLCRPTAGTLVGFLAERRALLVLDNCEQLLGGCPCCAELLAELLTGCPELRIVVTSREPIRVSGEVSWPTPPLSLDDEAVELFIQRVRLVRPTFGGTGDDAALVAEICARLDGVPLAIELAATRVRALSLAEIANGLGAGLHLLSDGVHAADSRQRTLRASMDWSHNLLSEPQQVMFRRLAVFLRGFDLAAAHAVAGSTAAAAAVPGDPVLDTLTQLVDKSLLIADSTGQSTRYRMLETVQHYALEKLDESGETATVCSAHRDHYASAFKRAGSTLSGRQVAQAEIEIDNLRTAFAWSREHGQAEVAASLASSLLPLWIHRRPREGLAWLESVHGADIAPATRAAKLADEVILAGLIGDHSRLDQADEALTIARDLNNPGLLAWALTAAGFARSFRPPAGAPYFREALNLASTFDDDWRLCQIYNVQAHSAYISGDPTTLRESAEEGLALARALGDRLTQRQCSYYLGIAHLLRGDLAAAAAQGAAITTEATAAHDLLFIARGSLITAECLTRQGETARGYATAQAGLTAIAGFPDFHRSISLVTLVHAALGTGDIATAAASAAAAHQACPLPQLWAINTNPVARTALAEGNVAGARHWIDESLTMAVGAHRIPLLEISMRVAIAEYRTERARQDAIQALTIGAETGAYLWIPDVIECLAALTTESGQHRDAALLFGSAAGIRERTGAVRFKIYDADHFATVDRLRDLLGQPDFDDQWSRGTALATPEAIDHARVSRIECYRPASGWASLTPAERNVAHLIAEGLRNKDIAAKLVVSTRTVESHLSHIYTKLDLSSRVQLAQEAVRNS</sequence>
<dbReference type="Gene3D" id="1.25.40.10">
    <property type="entry name" value="Tetratricopeptide repeat domain"/>
    <property type="match status" value="1"/>
</dbReference>
<proteinExistence type="predicted"/>
<reference evidence="2 3" key="1">
    <citation type="journal article" date="2019" name="Emerg. Microbes Infect.">
        <title>Comprehensive subspecies identification of 175 nontuberculous mycobacteria species based on 7547 genomic profiles.</title>
        <authorList>
            <person name="Matsumoto Y."/>
            <person name="Kinjo T."/>
            <person name="Motooka D."/>
            <person name="Nabeya D."/>
            <person name="Jung N."/>
            <person name="Uechi K."/>
            <person name="Horii T."/>
            <person name="Iida T."/>
            <person name="Fujita J."/>
            <person name="Nakamura S."/>
        </authorList>
    </citation>
    <scope>NUCLEOTIDE SEQUENCE [LARGE SCALE GENOMIC DNA]</scope>
    <source>
        <strain evidence="2 3">JCM 12143</strain>
    </source>
</reference>
<dbReference type="PRINTS" id="PR00364">
    <property type="entry name" value="DISEASERSIST"/>
</dbReference>
<dbReference type="InterPro" id="IPR058852">
    <property type="entry name" value="HTH_77"/>
</dbReference>
<dbReference type="EMBL" id="AP022564">
    <property type="protein sequence ID" value="BBX20972.1"/>
    <property type="molecule type" value="Genomic_DNA"/>
</dbReference>
<dbReference type="InterPro" id="IPR011990">
    <property type="entry name" value="TPR-like_helical_dom_sf"/>
</dbReference>
<evidence type="ECO:0000259" key="1">
    <source>
        <dbReference type="PROSITE" id="PS50043"/>
    </source>
</evidence>
<feature type="domain" description="HTH luxR-type" evidence="1">
    <location>
        <begin position="835"/>
        <end position="900"/>
    </location>
</feature>
<accession>A0AAD1HT35</accession>
<dbReference type="InterPro" id="IPR036388">
    <property type="entry name" value="WH-like_DNA-bd_sf"/>
</dbReference>
<dbReference type="Proteomes" id="UP000467636">
    <property type="component" value="Chromosome"/>
</dbReference>
<dbReference type="AlphaFoldDB" id="A0AAD1HT35"/>
<dbReference type="InterPro" id="IPR016032">
    <property type="entry name" value="Sig_transdc_resp-reg_C-effctor"/>
</dbReference>
<dbReference type="Gene3D" id="3.40.50.300">
    <property type="entry name" value="P-loop containing nucleotide triphosphate hydrolases"/>
    <property type="match status" value="1"/>
</dbReference>
<gene>
    <name evidence="2" type="ORF">MTER_03830</name>
</gene>
<dbReference type="Pfam" id="PF25872">
    <property type="entry name" value="HTH_77"/>
    <property type="match status" value="1"/>
</dbReference>
<evidence type="ECO:0000313" key="2">
    <source>
        <dbReference type="EMBL" id="BBX20972.1"/>
    </source>
</evidence>
<dbReference type="PANTHER" id="PTHR47691:SF3">
    <property type="entry name" value="HTH-TYPE TRANSCRIPTIONAL REGULATOR RV0890C-RELATED"/>
    <property type="match status" value="1"/>
</dbReference>
<dbReference type="SUPFAM" id="SSF52540">
    <property type="entry name" value="P-loop containing nucleoside triphosphate hydrolases"/>
    <property type="match status" value="1"/>
</dbReference>
<dbReference type="Pfam" id="PF00196">
    <property type="entry name" value="GerE"/>
    <property type="match status" value="1"/>
</dbReference>
<dbReference type="InterPro" id="IPR002182">
    <property type="entry name" value="NB-ARC"/>
</dbReference>
<dbReference type="Gene3D" id="1.10.10.10">
    <property type="entry name" value="Winged helix-like DNA-binding domain superfamily/Winged helix DNA-binding domain"/>
    <property type="match status" value="1"/>
</dbReference>
<name>A0AAD1HT35_9MYCO</name>
<dbReference type="GO" id="GO:0006355">
    <property type="term" value="P:regulation of DNA-templated transcription"/>
    <property type="evidence" value="ECO:0007669"/>
    <property type="project" value="InterPro"/>
</dbReference>
<evidence type="ECO:0000313" key="3">
    <source>
        <dbReference type="Proteomes" id="UP000467636"/>
    </source>
</evidence>
<dbReference type="InterPro" id="IPR000792">
    <property type="entry name" value="Tscrpt_reg_LuxR_C"/>
</dbReference>
<dbReference type="GO" id="GO:0043531">
    <property type="term" value="F:ADP binding"/>
    <property type="evidence" value="ECO:0007669"/>
    <property type="project" value="InterPro"/>
</dbReference>
<dbReference type="InterPro" id="IPR027417">
    <property type="entry name" value="P-loop_NTPase"/>
</dbReference>
<dbReference type="PROSITE" id="PS00622">
    <property type="entry name" value="HTH_LUXR_1"/>
    <property type="match status" value="1"/>
</dbReference>
<dbReference type="SMART" id="SM00421">
    <property type="entry name" value="HTH_LUXR"/>
    <property type="match status" value="1"/>
</dbReference>
<dbReference type="PANTHER" id="PTHR47691">
    <property type="entry name" value="REGULATOR-RELATED"/>
    <property type="match status" value="1"/>
</dbReference>
<dbReference type="SUPFAM" id="SSF46894">
    <property type="entry name" value="C-terminal effector domain of the bipartite response regulators"/>
    <property type="match status" value="1"/>
</dbReference>
<dbReference type="RefSeq" id="WP_162291756.1">
    <property type="nucleotide sequence ID" value="NZ_LT906469.1"/>
</dbReference>
<protein>
    <submittedName>
        <fullName evidence="2">Transcriptional regulator</fullName>
    </submittedName>
</protein>
<dbReference type="PRINTS" id="PR00038">
    <property type="entry name" value="HTHLUXR"/>
</dbReference>
<keyword evidence="3" id="KW-1185">Reference proteome</keyword>
<organism evidence="2 3">
    <name type="scientific">Mycolicibacter terrae</name>
    <dbReference type="NCBI Taxonomy" id="1788"/>
    <lineage>
        <taxon>Bacteria</taxon>
        <taxon>Bacillati</taxon>
        <taxon>Actinomycetota</taxon>
        <taxon>Actinomycetes</taxon>
        <taxon>Mycobacteriales</taxon>
        <taxon>Mycobacteriaceae</taxon>
        <taxon>Mycolicibacter</taxon>
    </lineage>
</organism>
<dbReference type="Pfam" id="PF00931">
    <property type="entry name" value="NB-ARC"/>
    <property type="match status" value="1"/>
</dbReference>
<dbReference type="CDD" id="cd06170">
    <property type="entry name" value="LuxR_C_like"/>
    <property type="match status" value="1"/>
</dbReference>
<dbReference type="PROSITE" id="PS50043">
    <property type="entry name" value="HTH_LUXR_2"/>
    <property type="match status" value="1"/>
</dbReference>